<keyword evidence="2" id="KW-1185">Reference proteome</keyword>
<dbReference type="AlphaFoldDB" id="A0A976IC23"/>
<sequence length="106" mass="12503">MRPRMATASKGMKWARRDNIDHRKFYERTMAQLGAFYAFALPQALRLRHHPNGNVPSVIRVGKAFVVLFCRATWLRVRYMATRFLAVGIRPFFPAWLINFQRSYRG</sequence>
<comment type="caution">
    <text evidence="1">The sequence shown here is derived from an EMBL/GenBank/DDBJ whole genome shotgun (WGS) entry which is preliminary data.</text>
</comment>
<organism evidence="1 2">
    <name type="scientific">Bremia lactucae</name>
    <name type="common">Lettuce downy mildew</name>
    <dbReference type="NCBI Taxonomy" id="4779"/>
    <lineage>
        <taxon>Eukaryota</taxon>
        <taxon>Sar</taxon>
        <taxon>Stramenopiles</taxon>
        <taxon>Oomycota</taxon>
        <taxon>Peronosporomycetes</taxon>
        <taxon>Peronosporales</taxon>
        <taxon>Peronosporaceae</taxon>
        <taxon>Bremia</taxon>
    </lineage>
</organism>
<evidence type="ECO:0000313" key="1">
    <source>
        <dbReference type="EMBL" id="TDH66420.1"/>
    </source>
</evidence>
<accession>A0A976IC23</accession>
<dbReference type="EMBL" id="SHOA02000018">
    <property type="protein sequence ID" value="TDH66420.1"/>
    <property type="molecule type" value="Genomic_DNA"/>
</dbReference>
<protein>
    <submittedName>
        <fullName evidence="1">Uncharacterized protein</fullName>
    </submittedName>
</protein>
<reference evidence="1 2" key="1">
    <citation type="journal article" date="2021" name="Genome Biol.">
        <title>AFLAP: assembly-free linkage analysis pipeline using k-mers from genome sequencing data.</title>
        <authorList>
            <person name="Fletcher K."/>
            <person name="Zhang L."/>
            <person name="Gil J."/>
            <person name="Han R."/>
            <person name="Cavanaugh K."/>
            <person name="Michelmore R."/>
        </authorList>
    </citation>
    <scope>NUCLEOTIDE SEQUENCE [LARGE SCALE GENOMIC DNA]</scope>
    <source>
        <strain evidence="1 2">SF5</strain>
    </source>
</reference>
<gene>
    <name evidence="1" type="ORF">CCR75_002301</name>
</gene>
<evidence type="ECO:0000313" key="2">
    <source>
        <dbReference type="Proteomes" id="UP000294530"/>
    </source>
</evidence>
<proteinExistence type="predicted"/>
<dbReference type="Proteomes" id="UP000294530">
    <property type="component" value="Unassembled WGS sequence"/>
</dbReference>
<dbReference type="RefSeq" id="XP_067815919.1">
    <property type="nucleotide sequence ID" value="XM_067960399.1"/>
</dbReference>
<name>A0A976IC23_BRELC</name>
<dbReference type="KEGG" id="blac:94346070"/>
<dbReference type="GeneID" id="94346070"/>